<dbReference type="InterPro" id="IPR038765">
    <property type="entry name" value="Papain-like_cys_pep_sf"/>
</dbReference>
<feature type="domain" description="USP" evidence="1">
    <location>
        <begin position="6"/>
        <end position="347"/>
    </location>
</feature>
<name>A0A6C0K3E0_9ZZZZ</name>
<dbReference type="InterPro" id="IPR050185">
    <property type="entry name" value="Ub_carboxyl-term_hydrolase"/>
</dbReference>
<dbReference type="Pfam" id="PF00443">
    <property type="entry name" value="UCH"/>
    <property type="match status" value="1"/>
</dbReference>
<dbReference type="PANTHER" id="PTHR21646:SF86">
    <property type="entry name" value="UBIQUITIN CARBOXYL-TERMINAL HYDROLASE"/>
    <property type="match status" value="1"/>
</dbReference>
<dbReference type="SUPFAM" id="SSF54001">
    <property type="entry name" value="Cysteine proteinases"/>
    <property type="match status" value="1"/>
</dbReference>
<dbReference type="InterPro" id="IPR018200">
    <property type="entry name" value="USP_CS"/>
</dbReference>
<protein>
    <recommendedName>
        <fullName evidence="1">USP domain-containing protein</fullName>
    </recommendedName>
</protein>
<dbReference type="CDD" id="cd02257">
    <property type="entry name" value="Peptidase_C19"/>
    <property type="match status" value="1"/>
</dbReference>
<dbReference type="GO" id="GO:0016579">
    <property type="term" value="P:protein deubiquitination"/>
    <property type="evidence" value="ECO:0007669"/>
    <property type="project" value="InterPro"/>
</dbReference>
<organism evidence="2">
    <name type="scientific">viral metagenome</name>
    <dbReference type="NCBI Taxonomy" id="1070528"/>
    <lineage>
        <taxon>unclassified sequences</taxon>
        <taxon>metagenomes</taxon>
        <taxon>organismal metagenomes</taxon>
    </lineage>
</organism>
<dbReference type="EMBL" id="MN740798">
    <property type="protein sequence ID" value="QHU12239.1"/>
    <property type="molecule type" value="Genomic_DNA"/>
</dbReference>
<evidence type="ECO:0000313" key="2">
    <source>
        <dbReference type="EMBL" id="QHU12239.1"/>
    </source>
</evidence>
<sequence length="347" mass="39429">MEKGQIGLENMGSTCFLNAVVQCLRHVPDLTVFMNNHSDSWIPDTETKEVMLCKAYKKLIHDIWSGSPPSHLRPAGFLHHFRNALKDTMFEHMAQPNMQHDSHETLVFLLDQLHEAMKRPLLMTVMAAPDAAVYGALDAWKTKVAPKYSPIVDYFWGLMQVNVECQGCKGVSCRYEEFGELQVDFPNKKEGGLEECMDHQFQGENIDEYQCDRCSPDSKEPGTPKAKRHPGIITRRIWKLPQNLILVLKRFNPNGTKCHANFKTETVVKFEKWFAAASPEKSKSAEYAIQSIMDHHGSAGGGHYTAQVKSPTTGLWNVYNDETVVRAKDGSTPMFGNMNYILFFRRI</sequence>
<reference evidence="2" key="1">
    <citation type="journal article" date="2020" name="Nature">
        <title>Giant virus diversity and host interactions through global metagenomics.</title>
        <authorList>
            <person name="Schulz F."/>
            <person name="Roux S."/>
            <person name="Paez-Espino D."/>
            <person name="Jungbluth S."/>
            <person name="Walsh D.A."/>
            <person name="Denef V.J."/>
            <person name="McMahon K.D."/>
            <person name="Konstantinidis K.T."/>
            <person name="Eloe-Fadrosh E.A."/>
            <person name="Kyrpides N.C."/>
            <person name="Woyke T."/>
        </authorList>
    </citation>
    <scope>NUCLEOTIDE SEQUENCE</scope>
    <source>
        <strain evidence="2">GVMAG-S-1101171-110</strain>
    </source>
</reference>
<evidence type="ECO:0000259" key="1">
    <source>
        <dbReference type="PROSITE" id="PS50235"/>
    </source>
</evidence>
<dbReference type="PANTHER" id="PTHR21646">
    <property type="entry name" value="UBIQUITIN CARBOXYL-TERMINAL HYDROLASE"/>
    <property type="match status" value="1"/>
</dbReference>
<accession>A0A6C0K3E0</accession>
<dbReference type="AlphaFoldDB" id="A0A6C0K3E0"/>
<proteinExistence type="predicted"/>
<dbReference type="Gene3D" id="3.90.70.10">
    <property type="entry name" value="Cysteine proteinases"/>
    <property type="match status" value="1"/>
</dbReference>
<dbReference type="InterPro" id="IPR001394">
    <property type="entry name" value="Peptidase_C19_UCH"/>
</dbReference>
<dbReference type="PROSITE" id="PS50235">
    <property type="entry name" value="USP_3"/>
    <property type="match status" value="1"/>
</dbReference>
<dbReference type="InterPro" id="IPR028889">
    <property type="entry name" value="USP"/>
</dbReference>
<dbReference type="PROSITE" id="PS00972">
    <property type="entry name" value="USP_1"/>
    <property type="match status" value="1"/>
</dbReference>
<dbReference type="GO" id="GO:0004843">
    <property type="term" value="F:cysteine-type deubiquitinase activity"/>
    <property type="evidence" value="ECO:0007669"/>
    <property type="project" value="InterPro"/>
</dbReference>